<dbReference type="Pfam" id="PF04932">
    <property type="entry name" value="Wzy_C"/>
    <property type="match status" value="1"/>
</dbReference>
<feature type="transmembrane region" description="Helical" evidence="5">
    <location>
        <begin position="312"/>
        <end position="331"/>
    </location>
</feature>
<evidence type="ECO:0000256" key="4">
    <source>
        <dbReference type="ARBA" id="ARBA00023136"/>
    </source>
</evidence>
<feature type="transmembrane region" description="Helical" evidence="5">
    <location>
        <begin position="383"/>
        <end position="401"/>
    </location>
</feature>
<feature type="transmembrane region" description="Helical" evidence="5">
    <location>
        <begin position="129"/>
        <end position="149"/>
    </location>
</feature>
<feature type="transmembrane region" description="Helical" evidence="5">
    <location>
        <begin position="215"/>
        <end position="242"/>
    </location>
</feature>
<dbReference type="OrthoDB" id="2806172at2"/>
<feature type="transmembrane region" description="Helical" evidence="5">
    <location>
        <begin position="189"/>
        <end position="208"/>
    </location>
</feature>
<sequence length="435" mass="49986">MRLSSTYTHQKSINIYTFAVASVGFSAFTFSTLIPSHFAYMAVAFCLCWSGLLLLKNGFLEKKIFYFLTCFILPFLVSLISLPFAMVNEMHRFDYSQLSILGRLVNIFVFFMLILSIHQFSKDQNRLLLFKWYQIGIFMLLLTALWHAVSLYTGLVSWPFETRSNLHSAYGNEYSFTDRVTGIAREPSFFVMYVVDYIALSFVFFTGFRKLIAIFLACLLMVLSLSPSGYIVLFLCFSLSYLFSRVDINDGKRIAGFLVLSATMILALILLLKTENPFFEYILNRVTNVDPNNSGRLFMLLGPLEWIKDSSLFNFIFGHGMKSYAIIGTSIALPNGEPVHVTSNNLYIDVFWEAGIIGLILLLAYFLFVFLKIFKIKFSGAQRFTTFFVFFDLVFSAVFRADYASLRFFLMLFLLFILLNYDLGLEQDKHLAGLR</sequence>
<organism evidence="7 8">
    <name type="scientific">Rheinheimera mesophila</name>
    <dbReference type="NCBI Taxonomy" id="1547515"/>
    <lineage>
        <taxon>Bacteria</taxon>
        <taxon>Pseudomonadati</taxon>
        <taxon>Pseudomonadota</taxon>
        <taxon>Gammaproteobacteria</taxon>
        <taxon>Chromatiales</taxon>
        <taxon>Chromatiaceae</taxon>
        <taxon>Rheinheimera</taxon>
    </lineage>
</organism>
<dbReference type="GO" id="GO:0016874">
    <property type="term" value="F:ligase activity"/>
    <property type="evidence" value="ECO:0007669"/>
    <property type="project" value="UniProtKB-KW"/>
</dbReference>
<comment type="subcellular location">
    <subcellularLocation>
        <location evidence="1">Membrane</location>
        <topology evidence="1">Multi-pass membrane protein</topology>
    </subcellularLocation>
</comment>
<evidence type="ECO:0000256" key="2">
    <source>
        <dbReference type="ARBA" id="ARBA00022692"/>
    </source>
</evidence>
<feature type="transmembrane region" description="Helical" evidence="5">
    <location>
        <begin position="98"/>
        <end position="117"/>
    </location>
</feature>
<feature type="transmembrane region" description="Helical" evidence="5">
    <location>
        <begin position="12"/>
        <end position="31"/>
    </location>
</feature>
<reference evidence="7 8" key="1">
    <citation type="submission" date="2018-11" db="EMBL/GenBank/DDBJ databases">
        <title>Draft genome analysis of Rheinheimera mesophila isolated from an industrial waste site.</title>
        <authorList>
            <person name="Yu Q."/>
            <person name="Qi Y."/>
            <person name="Zhang H."/>
            <person name="Lu Y."/>
            <person name="Pu J."/>
        </authorList>
    </citation>
    <scope>NUCLEOTIDE SEQUENCE [LARGE SCALE GENOMIC DNA]</scope>
    <source>
        <strain evidence="7 8">IITR13</strain>
    </source>
</reference>
<evidence type="ECO:0000256" key="5">
    <source>
        <dbReference type="SAM" id="Phobius"/>
    </source>
</evidence>
<dbReference type="PANTHER" id="PTHR37422:SF13">
    <property type="entry name" value="LIPOPOLYSACCHARIDE BIOSYNTHESIS PROTEIN PA4999-RELATED"/>
    <property type="match status" value="1"/>
</dbReference>
<gene>
    <name evidence="7" type="ORF">EIK76_03355</name>
</gene>
<keyword evidence="4 5" id="KW-0472">Membrane</keyword>
<evidence type="ECO:0000313" key="8">
    <source>
        <dbReference type="Proteomes" id="UP000276260"/>
    </source>
</evidence>
<proteinExistence type="predicted"/>
<comment type="caution">
    <text evidence="7">The sequence shown here is derived from an EMBL/GenBank/DDBJ whole genome shotgun (WGS) entry which is preliminary data.</text>
</comment>
<dbReference type="EMBL" id="RRCF01000001">
    <property type="protein sequence ID" value="RRJ23135.1"/>
    <property type="molecule type" value="Genomic_DNA"/>
</dbReference>
<keyword evidence="8" id="KW-1185">Reference proteome</keyword>
<dbReference type="AlphaFoldDB" id="A0A3P3QQ35"/>
<accession>A0A3P3QQ35</accession>
<protein>
    <submittedName>
        <fullName evidence="7">O-antigen ligase domain-containing protein</fullName>
    </submittedName>
</protein>
<feature type="transmembrane region" description="Helical" evidence="5">
    <location>
        <begin position="407"/>
        <end position="425"/>
    </location>
</feature>
<feature type="transmembrane region" description="Helical" evidence="5">
    <location>
        <begin position="64"/>
        <end position="86"/>
    </location>
</feature>
<dbReference type="PANTHER" id="PTHR37422">
    <property type="entry name" value="TEICHURONIC ACID BIOSYNTHESIS PROTEIN TUAE"/>
    <property type="match status" value="1"/>
</dbReference>
<dbReference type="Proteomes" id="UP000276260">
    <property type="component" value="Unassembled WGS sequence"/>
</dbReference>
<evidence type="ECO:0000313" key="7">
    <source>
        <dbReference type="EMBL" id="RRJ23135.1"/>
    </source>
</evidence>
<dbReference type="InterPro" id="IPR051533">
    <property type="entry name" value="WaaL-like"/>
</dbReference>
<dbReference type="InterPro" id="IPR007016">
    <property type="entry name" value="O-antigen_ligase-rel_domated"/>
</dbReference>
<feature type="transmembrane region" description="Helical" evidence="5">
    <location>
        <begin position="254"/>
        <end position="272"/>
    </location>
</feature>
<feature type="transmembrane region" description="Helical" evidence="5">
    <location>
        <begin position="37"/>
        <end position="55"/>
    </location>
</feature>
<evidence type="ECO:0000259" key="6">
    <source>
        <dbReference type="Pfam" id="PF04932"/>
    </source>
</evidence>
<name>A0A3P3QQ35_9GAMM</name>
<keyword evidence="2 5" id="KW-0812">Transmembrane</keyword>
<keyword evidence="3 5" id="KW-1133">Transmembrane helix</keyword>
<dbReference type="GO" id="GO:0016020">
    <property type="term" value="C:membrane"/>
    <property type="evidence" value="ECO:0007669"/>
    <property type="project" value="UniProtKB-SubCell"/>
</dbReference>
<keyword evidence="7" id="KW-0436">Ligase</keyword>
<evidence type="ECO:0000256" key="3">
    <source>
        <dbReference type="ARBA" id="ARBA00022989"/>
    </source>
</evidence>
<evidence type="ECO:0000256" key="1">
    <source>
        <dbReference type="ARBA" id="ARBA00004141"/>
    </source>
</evidence>
<dbReference type="RefSeq" id="WP_046520973.1">
    <property type="nucleotide sequence ID" value="NZ_LAVS01000088.1"/>
</dbReference>
<feature type="domain" description="O-antigen ligase-related" evidence="6">
    <location>
        <begin position="213"/>
        <end position="363"/>
    </location>
</feature>
<feature type="transmembrane region" description="Helical" evidence="5">
    <location>
        <begin position="351"/>
        <end position="371"/>
    </location>
</feature>